<dbReference type="OrthoDB" id="275291at2"/>
<reference evidence="2 3" key="1">
    <citation type="submission" date="2019-02" db="EMBL/GenBank/DDBJ databases">
        <title>Deep-cultivation of Planctomycetes and their phenomic and genomic characterization uncovers novel biology.</title>
        <authorList>
            <person name="Wiegand S."/>
            <person name="Jogler M."/>
            <person name="Boedeker C."/>
            <person name="Pinto D."/>
            <person name="Vollmers J."/>
            <person name="Rivas-Marin E."/>
            <person name="Kohn T."/>
            <person name="Peeters S.H."/>
            <person name="Heuer A."/>
            <person name="Rast P."/>
            <person name="Oberbeckmann S."/>
            <person name="Bunk B."/>
            <person name="Jeske O."/>
            <person name="Meyerdierks A."/>
            <person name="Storesund J.E."/>
            <person name="Kallscheuer N."/>
            <person name="Luecker S."/>
            <person name="Lage O.M."/>
            <person name="Pohl T."/>
            <person name="Merkel B.J."/>
            <person name="Hornburger P."/>
            <person name="Mueller R.-W."/>
            <person name="Bruemmer F."/>
            <person name="Labrenz M."/>
            <person name="Spormann A.M."/>
            <person name="Op den Camp H."/>
            <person name="Overmann J."/>
            <person name="Amann R."/>
            <person name="Jetten M.S.M."/>
            <person name="Mascher T."/>
            <person name="Medema M.H."/>
            <person name="Devos D.P."/>
            <person name="Kaster A.-K."/>
            <person name="Ovreas L."/>
            <person name="Rohde M."/>
            <person name="Galperin M.Y."/>
            <person name="Jogler C."/>
        </authorList>
    </citation>
    <scope>NUCLEOTIDE SEQUENCE [LARGE SCALE GENOMIC DNA]</scope>
    <source>
        <strain evidence="2 3">Pan44</strain>
    </source>
</reference>
<dbReference type="EMBL" id="CP036271">
    <property type="protein sequence ID" value="QDT53468.1"/>
    <property type="molecule type" value="Genomic_DNA"/>
</dbReference>
<feature type="region of interest" description="Disordered" evidence="1">
    <location>
        <begin position="86"/>
        <end position="133"/>
    </location>
</feature>
<feature type="compositionally biased region" description="Acidic residues" evidence="1">
    <location>
        <begin position="95"/>
        <end position="105"/>
    </location>
</feature>
<proteinExistence type="predicted"/>
<accession>A0A517SBI1</accession>
<evidence type="ECO:0000313" key="2">
    <source>
        <dbReference type="EMBL" id="QDT53468.1"/>
    </source>
</evidence>
<evidence type="ECO:0000256" key="1">
    <source>
        <dbReference type="SAM" id="MobiDB-lite"/>
    </source>
</evidence>
<evidence type="ECO:0008006" key="4">
    <source>
        <dbReference type="Google" id="ProtNLM"/>
    </source>
</evidence>
<gene>
    <name evidence="2" type="ORF">Pan44_14850</name>
</gene>
<sequence>MKLVQQSFLTVTVAILTLNLTGCGGVSDQPDLGQVKGTITLDGQPLAGMAVVFFPENGRPAKATTTADGTYDLIYVRETRGTKLGKNRVEIAPSEGEDDADDAQSEENAPQRKAVKPSKPKIPARYNTKSELQADVKPGENVFDFKLET</sequence>
<dbReference type="Proteomes" id="UP000315700">
    <property type="component" value="Chromosome"/>
</dbReference>
<dbReference type="AlphaFoldDB" id="A0A517SBI1"/>
<dbReference type="RefSeq" id="WP_145028708.1">
    <property type="nucleotide sequence ID" value="NZ_CP036271.1"/>
</dbReference>
<dbReference type="InParanoid" id="A0A517SBI1"/>
<dbReference type="KEGG" id="ccos:Pan44_14850"/>
<keyword evidence="3" id="KW-1185">Reference proteome</keyword>
<name>A0A517SBI1_9PLAN</name>
<organism evidence="2 3">
    <name type="scientific">Caulifigura coniformis</name>
    <dbReference type="NCBI Taxonomy" id="2527983"/>
    <lineage>
        <taxon>Bacteria</taxon>
        <taxon>Pseudomonadati</taxon>
        <taxon>Planctomycetota</taxon>
        <taxon>Planctomycetia</taxon>
        <taxon>Planctomycetales</taxon>
        <taxon>Planctomycetaceae</taxon>
        <taxon>Caulifigura</taxon>
    </lineage>
</organism>
<evidence type="ECO:0000313" key="3">
    <source>
        <dbReference type="Proteomes" id="UP000315700"/>
    </source>
</evidence>
<protein>
    <recommendedName>
        <fullName evidence="4">Carboxypeptidase regulatory-like domain-containing protein</fullName>
    </recommendedName>
</protein>